<dbReference type="PRINTS" id="PR00704">
    <property type="entry name" value="CALPAIN"/>
</dbReference>
<feature type="domain" description="Calpain catalytic" evidence="9">
    <location>
        <begin position="76"/>
        <end position="264"/>
    </location>
</feature>
<dbReference type="InterPro" id="IPR038765">
    <property type="entry name" value="Papain-like_cys_pep_sf"/>
</dbReference>
<evidence type="ECO:0000256" key="2">
    <source>
        <dbReference type="ARBA" id="ARBA00022670"/>
    </source>
</evidence>
<name>A0A9Q1IWA4_SYNKA</name>
<evidence type="ECO:0000256" key="7">
    <source>
        <dbReference type="RuleBase" id="RU367132"/>
    </source>
</evidence>
<dbReference type="InterPro" id="IPR000169">
    <property type="entry name" value="Pept_cys_AS"/>
</dbReference>
<comment type="function">
    <text evidence="7">Calcium-regulated non-lysosomal thiol-protease.</text>
</comment>
<proteinExistence type="inferred from homology"/>
<reference evidence="10" key="1">
    <citation type="journal article" date="2023" name="Science">
        <title>Genome structures resolve the early diversification of teleost fishes.</title>
        <authorList>
            <person name="Parey E."/>
            <person name="Louis A."/>
            <person name="Montfort J."/>
            <person name="Bouchez O."/>
            <person name="Roques C."/>
            <person name="Iampietro C."/>
            <person name="Lluch J."/>
            <person name="Castinel A."/>
            <person name="Donnadieu C."/>
            <person name="Desvignes T."/>
            <person name="Floi Bucao C."/>
            <person name="Jouanno E."/>
            <person name="Wen M."/>
            <person name="Mejri S."/>
            <person name="Dirks R."/>
            <person name="Jansen H."/>
            <person name="Henkel C."/>
            <person name="Chen W.J."/>
            <person name="Zahm M."/>
            <person name="Cabau C."/>
            <person name="Klopp C."/>
            <person name="Thompson A.W."/>
            <person name="Robinson-Rechavi M."/>
            <person name="Braasch I."/>
            <person name="Lecointre G."/>
            <person name="Bobe J."/>
            <person name="Postlethwait J.H."/>
            <person name="Berthelot C."/>
            <person name="Roest Crollius H."/>
            <person name="Guiguen Y."/>
        </authorList>
    </citation>
    <scope>NUCLEOTIDE SEQUENCE</scope>
    <source>
        <strain evidence="10">WJC10195</strain>
    </source>
</reference>
<dbReference type="GO" id="GO:0006508">
    <property type="term" value="P:proteolysis"/>
    <property type="evidence" value="ECO:0007669"/>
    <property type="project" value="UniProtKB-UniRule"/>
</dbReference>
<dbReference type="GO" id="GO:0004198">
    <property type="term" value="F:calcium-dependent cysteine-type endopeptidase activity"/>
    <property type="evidence" value="ECO:0007669"/>
    <property type="project" value="UniProtKB-UniRule"/>
</dbReference>
<keyword evidence="2 7" id="KW-0645">Protease</keyword>
<feature type="active site" evidence="5">
    <location>
        <position position="131"/>
    </location>
</feature>
<dbReference type="EC" id="3.4.22.54" evidence="7"/>
<protein>
    <recommendedName>
        <fullName evidence="7">Calpain-3</fullName>
        <ecNumber evidence="7">3.4.22.54</ecNumber>
    </recommendedName>
</protein>
<keyword evidence="3 7" id="KW-0378">Hydrolase</keyword>
<dbReference type="Gene3D" id="3.90.70.10">
    <property type="entry name" value="Cysteine proteinases"/>
    <property type="match status" value="1"/>
</dbReference>
<comment type="similarity">
    <text evidence="1 7">Belongs to the peptidase C2 family.</text>
</comment>
<accession>A0A9Q1IWA4</accession>
<dbReference type="CDD" id="cd00044">
    <property type="entry name" value="CysPc"/>
    <property type="match status" value="1"/>
</dbReference>
<dbReference type="GO" id="GO:0043066">
    <property type="term" value="P:negative regulation of apoptotic process"/>
    <property type="evidence" value="ECO:0007669"/>
    <property type="project" value="TreeGrafter"/>
</dbReference>
<keyword evidence="7" id="KW-0963">Cytoplasm</keyword>
<keyword evidence="7" id="KW-0479">Metal-binding</keyword>
<dbReference type="PROSITE" id="PS00139">
    <property type="entry name" value="THIOL_PROTEASE_CYS"/>
    <property type="match status" value="1"/>
</dbReference>
<dbReference type="EMBL" id="JAINUF010000006">
    <property type="protein sequence ID" value="KAJ8356229.1"/>
    <property type="molecule type" value="Genomic_DNA"/>
</dbReference>
<keyword evidence="4 7" id="KW-0788">Thiol protease</keyword>
<evidence type="ECO:0000256" key="1">
    <source>
        <dbReference type="ARBA" id="ARBA00007623"/>
    </source>
</evidence>
<evidence type="ECO:0000256" key="6">
    <source>
        <dbReference type="PROSITE-ProRule" id="PRU00239"/>
    </source>
</evidence>
<evidence type="ECO:0000256" key="5">
    <source>
        <dbReference type="PIRSR" id="PIRSR622684-1"/>
    </source>
</evidence>
<dbReference type="PANTHER" id="PTHR10183">
    <property type="entry name" value="CALPAIN"/>
    <property type="match status" value="1"/>
</dbReference>
<evidence type="ECO:0000313" key="10">
    <source>
        <dbReference type="EMBL" id="KAJ8356229.1"/>
    </source>
</evidence>
<comment type="subunit">
    <text evidence="7">Homodimer.</text>
</comment>
<dbReference type="InterPro" id="IPR001300">
    <property type="entry name" value="Peptidase_C2_calpain_cat"/>
</dbReference>
<gene>
    <name evidence="10" type="ORF">SKAU_G00190230</name>
</gene>
<feature type="region of interest" description="Disordered" evidence="8">
    <location>
        <begin position="1"/>
        <end position="26"/>
    </location>
</feature>
<evidence type="ECO:0000259" key="9">
    <source>
        <dbReference type="PROSITE" id="PS50203"/>
    </source>
</evidence>
<evidence type="ECO:0000256" key="8">
    <source>
        <dbReference type="SAM" id="MobiDB-lite"/>
    </source>
</evidence>
<dbReference type="GO" id="GO:0005737">
    <property type="term" value="C:cytoplasm"/>
    <property type="evidence" value="ECO:0007669"/>
    <property type="project" value="UniProtKB-SubCell"/>
</dbReference>
<dbReference type="PANTHER" id="PTHR10183:SF329">
    <property type="entry name" value="CALPAIN-3"/>
    <property type="match status" value="1"/>
</dbReference>
<keyword evidence="7" id="KW-0106">Calcium</keyword>
<feature type="compositionally biased region" description="Basic and acidic residues" evidence="8">
    <location>
        <begin position="1"/>
        <end position="13"/>
    </location>
</feature>
<keyword evidence="11" id="KW-1185">Reference proteome</keyword>
<dbReference type="PROSITE" id="PS50203">
    <property type="entry name" value="CALPAIN_CAT"/>
    <property type="match status" value="1"/>
</dbReference>
<dbReference type="Pfam" id="PF00648">
    <property type="entry name" value="Peptidase_C2"/>
    <property type="match status" value="1"/>
</dbReference>
<dbReference type="OrthoDB" id="186625at2759"/>
<organism evidence="10 11">
    <name type="scientific">Synaphobranchus kaupii</name>
    <name type="common">Kaup's arrowtooth eel</name>
    <dbReference type="NCBI Taxonomy" id="118154"/>
    <lineage>
        <taxon>Eukaryota</taxon>
        <taxon>Metazoa</taxon>
        <taxon>Chordata</taxon>
        <taxon>Craniata</taxon>
        <taxon>Vertebrata</taxon>
        <taxon>Euteleostomi</taxon>
        <taxon>Actinopterygii</taxon>
        <taxon>Neopterygii</taxon>
        <taxon>Teleostei</taxon>
        <taxon>Anguilliformes</taxon>
        <taxon>Synaphobranchidae</taxon>
        <taxon>Synaphobranchus</taxon>
    </lineage>
</organism>
<comment type="catalytic activity">
    <reaction evidence="7">
        <text>Broad endopeptidase activity.</text>
        <dbReference type="EC" id="3.4.22.54"/>
    </reaction>
</comment>
<evidence type="ECO:0000256" key="3">
    <source>
        <dbReference type="ARBA" id="ARBA00022801"/>
    </source>
</evidence>
<dbReference type="AlphaFoldDB" id="A0A9Q1IWA4"/>
<dbReference type="SUPFAM" id="SSF54001">
    <property type="entry name" value="Cysteine proteinases"/>
    <property type="match status" value="1"/>
</dbReference>
<evidence type="ECO:0000256" key="4">
    <source>
        <dbReference type="ARBA" id="ARBA00022807"/>
    </source>
</evidence>
<dbReference type="Proteomes" id="UP001152622">
    <property type="component" value="Chromosome 6"/>
</dbReference>
<comment type="caution">
    <text evidence="6">Lacks conserved residue(s) required for the propagation of feature annotation.</text>
</comment>
<comment type="subcellular location">
    <subcellularLocation>
        <location evidence="7">Cytoplasm</location>
    </subcellularLocation>
</comment>
<dbReference type="SMART" id="SM00230">
    <property type="entry name" value="CysPc"/>
    <property type="match status" value="1"/>
</dbReference>
<comment type="caution">
    <text evidence="10">The sequence shown here is derived from an EMBL/GenBank/DDBJ whole genome shotgun (WGS) entry which is preliminary data.</text>
</comment>
<dbReference type="GO" id="GO:0005509">
    <property type="term" value="F:calcium ion binding"/>
    <property type="evidence" value="ECO:0007669"/>
    <property type="project" value="UniProtKB-UniRule"/>
</dbReference>
<evidence type="ECO:0000313" key="11">
    <source>
        <dbReference type="Proteomes" id="UP001152622"/>
    </source>
</evidence>
<sequence length="314" mass="35074">MLKVEENIGRKDESEEENVPLPMGASPMPPGSIGLPSATPGGIYAAILNRNHTIIDAKRLKNFIELRDKYLSKKVLFEDPLFPADDSSLFYSHRYPIQFQWKRPPEICENPQFIVGGANRTDICQGDLGDCWLLAAIASLTLNKKLLYRVIPPDQSFTENYAGIFHFQFWRYGTWVDVVIDDRIPTYNNQLVFTKSAKNNEFWSALLEKAYAKLHGSYEALKGGNTTEAMEDFTGGVTEFYEIKEAPKNIFSVMKKALDRGSLMGCAIDDSLGFSPPPNALAPLIDMMLANTQTSSTEDARSGVCIITLPSALW</sequence>
<dbReference type="InterPro" id="IPR022684">
    <property type="entry name" value="Calpain_cysteine_protease"/>
</dbReference>